<dbReference type="EMBL" id="AGNL01017515">
    <property type="protein sequence ID" value="EJK64216.1"/>
    <property type="molecule type" value="Genomic_DNA"/>
</dbReference>
<feature type="compositionally biased region" description="Pro residues" evidence="1">
    <location>
        <begin position="273"/>
        <end position="295"/>
    </location>
</feature>
<feature type="compositionally biased region" description="Polar residues" evidence="1">
    <location>
        <begin position="257"/>
        <end position="267"/>
    </location>
</feature>
<feature type="compositionally biased region" description="Basic and acidic residues" evidence="1">
    <location>
        <begin position="339"/>
        <end position="355"/>
    </location>
</feature>
<gene>
    <name evidence="3" type="ORF">THAOC_15072</name>
</gene>
<feature type="region of interest" description="Disordered" evidence="1">
    <location>
        <begin position="1"/>
        <end position="38"/>
    </location>
</feature>
<keyword evidence="2" id="KW-0812">Transmembrane</keyword>
<sequence>MGDTTNAFDIGSFHLQTKPKQNKTKQKQQRSPFATIGPGVEIVDSGVSATSSAPTYRRDTNDLEADFANEIDVAMAELDYDDDVKERNAALPFTHVDSKRETGFADDVSSLQLTVDEPSVKEGQAYAGGDLSAIQEVDDYQYLRRRNWLIVIMLCIFLALTIAIGAGVGLAVKKSPNGAAEREDPSPTLASPQGGESGSGAPDSTQTLSGEEAEAILPFDDTVPTAAPASLWPTSSEPTGSAPSSSAPTLLVAAVTSAPTVKPSSGEPTGWPTDPPSRLPTPGPTPGPTARPTEPPTTLADGLPVRGGRDRALRGDRGGRQRREVRHQVQEGVQGRGQLEGRRGEGGGGEEEARVPERLRGLRLGVCFLTVKIESKTSGPRYSQVIAGPL</sequence>
<organism evidence="3 4">
    <name type="scientific">Thalassiosira oceanica</name>
    <name type="common">Marine diatom</name>
    <dbReference type="NCBI Taxonomy" id="159749"/>
    <lineage>
        <taxon>Eukaryota</taxon>
        <taxon>Sar</taxon>
        <taxon>Stramenopiles</taxon>
        <taxon>Ochrophyta</taxon>
        <taxon>Bacillariophyta</taxon>
        <taxon>Coscinodiscophyceae</taxon>
        <taxon>Thalassiosirophycidae</taxon>
        <taxon>Thalassiosirales</taxon>
        <taxon>Thalassiosiraceae</taxon>
        <taxon>Thalassiosira</taxon>
    </lineage>
</organism>
<feature type="transmembrane region" description="Helical" evidence="2">
    <location>
        <begin position="148"/>
        <end position="172"/>
    </location>
</feature>
<comment type="caution">
    <text evidence="3">The sequence shown here is derived from an EMBL/GenBank/DDBJ whole genome shotgun (WGS) entry which is preliminary data.</text>
</comment>
<name>K0STB2_THAOC</name>
<protein>
    <submittedName>
        <fullName evidence="3">Uncharacterized protein</fullName>
    </submittedName>
</protein>
<evidence type="ECO:0000313" key="3">
    <source>
        <dbReference type="EMBL" id="EJK64216.1"/>
    </source>
</evidence>
<accession>K0STB2</accession>
<proteinExistence type="predicted"/>
<feature type="region of interest" description="Disordered" evidence="1">
    <location>
        <begin position="176"/>
        <end position="208"/>
    </location>
</feature>
<dbReference type="Proteomes" id="UP000266841">
    <property type="component" value="Unassembled WGS sequence"/>
</dbReference>
<keyword evidence="2" id="KW-1133">Transmembrane helix</keyword>
<feature type="compositionally biased region" description="Basic and acidic residues" evidence="1">
    <location>
        <begin position="307"/>
        <end position="329"/>
    </location>
</feature>
<evidence type="ECO:0000313" key="4">
    <source>
        <dbReference type="Proteomes" id="UP000266841"/>
    </source>
</evidence>
<feature type="region of interest" description="Disordered" evidence="1">
    <location>
        <begin position="224"/>
        <end position="355"/>
    </location>
</feature>
<dbReference type="AlphaFoldDB" id="K0STB2"/>
<feature type="compositionally biased region" description="Low complexity" evidence="1">
    <location>
        <begin position="233"/>
        <end position="249"/>
    </location>
</feature>
<keyword evidence="4" id="KW-1185">Reference proteome</keyword>
<reference evidence="3 4" key="1">
    <citation type="journal article" date="2012" name="Genome Biol.">
        <title>Genome and low-iron response of an oceanic diatom adapted to chronic iron limitation.</title>
        <authorList>
            <person name="Lommer M."/>
            <person name="Specht M."/>
            <person name="Roy A.S."/>
            <person name="Kraemer L."/>
            <person name="Andreson R."/>
            <person name="Gutowska M.A."/>
            <person name="Wolf J."/>
            <person name="Bergner S.V."/>
            <person name="Schilhabel M.B."/>
            <person name="Klostermeier U.C."/>
            <person name="Beiko R.G."/>
            <person name="Rosenstiel P."/>
            <person name="Hippler M."/>
            <person name="Laroche J."/>
        </authorList>
    </citation>
    <scope>NUCLEOTIDE SEQUENCE [LARGE SCALE GENOMIC DNA]</scope>
    <source>
        <strain evidence="3 4">CCMP1005</strain>
    </source>
</reference>
<keyword evidence="2" id="KW-0472">Membrane</keyword>
<evidence type="ECO:0000256" key="2">
    <source>
        <dbReference type="SAM" id="Phobius"/>
    </source>
</evidence>
<evidence type="ECO:0000256" key="1">
    <source>
        <dbReference type="SAM" id="MobiDB-lite"/>
    </source>
</evidence>